<comment type="caution">
    <text evidence="1">The sequence shown here is derived from an EMBL/GenBank/DDBJ whole genome shotgun (WGS) entry which is preliminary data.</text>
</comment>
<dbReference type="PANTHER" id="PTHR43747:SF4">
    <property type="entry name" value="FLAVIN-DEPENDENT TRYPTOPHAN HALOGENASE"/>
    <property type="match status" value="1"/>
</dbReference>
<dbReference type="Proteomes" id="UP001596364">
    <property type="component" value="Unassembled WGS sequence"/>
</dbReference>
<reference evidence="2" key="1">
    <citation type="journal article" date="2019" name="Int. J. Syst. Evol. Microbiol.">
        <title>The Global Catalogue of Microorganisms (GCM) 10K type strain sequencing project: providing services to taxonomists for standard genome sequencing and annotation.</title>
        <authorList>
            <consortium name="The Broad Institute Genomics Platform"/>
            <consortium name="The Broad Institute Genome Sequencing Center for Infectious Disease"/>
            <person name="Wu L."/>
            <person name="Ma J."/>
        </authorList>
    </citation>
    <scope>NUCLEOTIDE SEQUENCE [LARGE SCALE GENOMIC DNA]</scope>
    <source>
        <strain evidence="2">CGMCC 1.16031</strain>
    </source>
</reference>
<dbReference type="EMBL" id="JBHSUS010000001">
    <property type="protein sequence ID" value="MFC6441511.1"/>
    <property type="molecule type" value="Genomic_DNA"/>
</dbReference>
<dbReference type="Pfam" id="PF04820">
    <property type="entry name" value="Trp_halogenase"/>
    <property type="match status" value="1"/>
</dbReference>
<evidence type="ECO:0000313" key="1">
    <source>
        <dbReference type="EMBL" id="MFC6441511.1"/>
    </source>
</evidence>
<gene>
    <name evidence="1" type="ORF">ACFP85_15265</name>
</gene>
<keyword evidence="1" id="KW-0560">Oxidoreductase</keyword>
<dbReference type="InterPro" id="IPR036188">
    <property type="entry name" value="FAD/NAD-bd_sf"/>
</dbReference>
<keyword evidence="2" id="KW-1185">Reference proteome</keyword>
<dbReference type="Gene3D" id="3.50.50.60">
    <property type="entry name" value="FAD/NAD(P)-binding domain"/>
    <property type="match status" value="1"/>
</dbReference>
<dbReference type="PANTHER" id="PTHR43747">
    <property type="entry name" value="FAD-BINDING PROTEIN"/>
    <property type="match status" value="1"/>
</dbReference>
<name>A0ABW1XMV9_9ALTE</name>
<dbReference type="PIRSF" id="PIRSF011396">
    <property type="entry name" value="Trp_halogenase"/>
    <property type="match status" value="1"/>
</dbReference>
<dbReference type="RefSeq" id="WP_131257730.1">
    <property type="nucleotide sequence ID" value="NZ_JBHSUS010000001.1"/>
</dbReference>
<sequence length="518" mass="58474">METPKKISSVIVLGGGTAGWLTANHLAKKLQPGTANGVCVTLIESPDIPTIGVGEGTVPAIRDTLKYLGISETELLRECDATFKQSIEFINWMAPSDRQTHRYHHVFDYPPAEYAPHLLDWVMQKEQKPDFANAFSYQQAVIEAGKAPKGITHPEYEGVCNYAYHFDAAKFGQLLARHARTNLGVKHIQANISRVDTDEAGNICCLHSDQGQQFVADLFVDCSGANSTLLGQTLNVPFISKKAHIFTDTALAVQVPYTDPQQPIACSTLATAQQAGWIWDIGLTTRRGVGLVYASDFQTEQSALDDLQRYLGTDADALTVRKIPMRTGYYERFWQGNCVAVGMSQGFVEPLEATGLLLFDVSARMLAEQFPVTHQDICRCAARYNKKLRYAWDRVLDFVKLHYCISNRRDSEFWLAHQDSNTWSATLEEDIQHWQRHLPSQYDFTDRASVFNLENHLYVLYGMQFNTMPAAFLQQQADHTQAQQFYRRIADYAQQAAKQLPEHRDLLQRIARFGLQPL</sequence>
<dbReference type="InterPro" id="IPR006905">
    <property type="entry name" value="Flavin_halogenase"/>
</dbReference>
<evidence type="ECO:0000313" key="2">
    <source>
        <dbReference type="Proteomes" id="UP001596364"/>
    </source>
</evidence>
<dbReference type="SUPFAM" id="SSF51905">
    <property type="entry name" value="FAD/NAD(P)-binding domain"/>
    <property type="match status" value="1"/>
</dbReference>
<protein>
    <submittedName>
        <fullName evidence="1">Tryptophan halogenase family protein</fullName>
        <ecNumber evidence="1">1.14.19.-</ecNumber>
    </submittedName>
</protein>
<dbReference type="GO" id="GO:0016491">
    <property type="term" value="F:oxidoreductase activity"/>
    <property type="evidence" value="ECO:0007669"/>
    <property type="project" value="UniProtKB-KW"/>
</dbReference>
<organism evidence="1 2">
    <name type="scientific">Pseudobowmanella zhangzhouensis</name>
    <dbReference type="NCBI Taxonomy" id="1537679"/>
    <lineage>
        <taxon>Bacteria</taxon>
        <taxon>Pseudomonadati</taxon>
        <taxon>Pseudomonadota</taxon>
        <taxon>Gammaproteobacteria</taxon>
        <taxon>Alteromonadales</taxon>
        <taxon>Alteromonadaceae</taxon>
    </lineage>
</organism>
<accession>A0ABW1XMV9</accession>
<dbReference type="InterPro" id="IPR050816">
    <property type="entry name" value="Flavin-dep_Halogenase_NPB"/>
</dbReference>
<dbReference type="InterPro" id="IPR033856">
    <property type="entry name" value="Trp_halogen"/>
</dbReference>
<dbReference type="EC" id="1.14.19.-" evidence="1"/>
<proteinExistence type="predicted"/>